<evidence type="ECO:0000313" key="3">
    <source>
        <dbReference type="Proteomes" id="UP000256838"/>
    </source>
</evidence>
<dbReference type="EMBL" id="QRGA01000008">
    <property type="protein sequence ID" value="RDU97955.1"/>
    <property type="molecule type" value="Genomic_DNA"/>
</dbReference>
<dbReference type="PROSITE" id="PS51257">
    <property type="entry name" value="PROKAR_LIPOPROTEIN"/>
    <property type="match status" value="1"/>
</dbReference>
<proteinExistence type="predicted"/>
<organism evidence="2 3">
    <name type="scientific">Trinickia dinghuensis</name>
    <dbReference type="NCBI Taxonomy" id="2291023"/>
    <lineage>
        <taxon>Bacteria</taxon>
        <taxon>Pseudomonadati</taxon>
        <taxon>Pseudomonadota</taxon>
        <taxon>Betaproteobacteria</taxon>
        <taxon>Burkholderiales</taxon>
        <taxon>Burkholderiaceae</taxon>
        <taxon>Trinickia</taxon>
    </lineage>
</organism>
<feature type="signal peptide" evidence="1">
    <location>
        <begin position="1"/>
        <end position="28"/>
    </location>
</feature>
<gene>
    <name evidence="2" type="ORF">DWV00_15580</name>
</gene>
<dbReference type="Proteomes" id="UP000256838">
    <property type="component" value="Unassembled WGS sequence"/>
</dbReference>
<comment type="caution">
    <text evidence="2">The sequence shown here is derived from an EMBL/GenBank/DDBJ whole genome shotgun (WGS) entry which is preliminary data.</text>
</comment>
<evidence type="ECO:0000256" key="1">
    <source>
        <dbReference type="SAM" id="SignalP"/>
    </source>
</evidence>
<accession>A0A3D8JZB1</accession>
<dbReference type="InterPro" id="IPR025293">
    <property type="entry name" value="YfiR/HmsC-like"/>
</dbReference>
<evidence type="ECO:0000313" key="2">
    <source>
        <dbReference type="EMBL" id="RDU97955.1"/>
    </source>
</evidence>
<dbReference type="AlphaFoldDB" id="A0A3D8JZB1"/>
<keyword evidence="3" id="KW-1185">Reference proteome</keyword>
<feature type="chain" id="PRO_5017784022" evidence="1">
    <location>
        <begin position="29"/>
        <end position="178"/>
    </location>
</feature>
<name>A0A3D8JZB1_9BURK</name>
<dbReference type="OrthoDB" id="8527941at2"/>
<sequence length="178" mass="19002">MRAARSLLSRIVLVVLAASACARMSAHAQVDLYSLEAAYIFNFTQFTEWPAAPAAGTVLTVCVNPRTPLGAMLAKLDGRAVAGKTWSVKPMSEGTAVTACDVLIVDDATSNAATKASPTSDLPILVVRTADADASDGHYVVTLFREGDRLRFDIDNTEAVRRHLGLSSKLLRLARNVT</sequence>
<dbReference type="Pfam" id="PF13689">
    <property type="entry name" value="DUF4154"/>
    <property type="match status" value="1"/>
</dbReference>
<keyword evidence="1" id="KW-0732">Signal</keyword>
<protein>
    <submittedName>
        <fullName evidence="2">YfiR family protein</fullName>
    </submittedName>
</protein>
<reference evidence="2 3" key="1">
    <citation type="submission" date="2018-08" db="EMBL/GenBank/DDBJ databases">
        <title>Paraburkholderia sp. DHOM06 isolated from forest soil.</title>
        <authorList>
            <person name="Gao Z.-H."/>
            <person name="Qiu L.-H."/>
        </authorList>
    </citation>
    <scope>NUCLEOTIDE SEQUENCE [LARGE SCALE GENOMIC DNA]</scope>
    <source>
        <strain evidence="2 3">DHOM06</strain>
    </source>
</reference>